<feature type="transmembrane region" description="Helical" evidence="6">
    <location>
        <begin position="6"/>
        <end position="38"/>
    </location>
</feature>
<keyword evidence="4 6" id="KW-1133">Transmembrane helix</keyword>
<dbReference type="GO" id="GO:0016020">
    <property type="term" value="C:membrane"/>
    <property type="evidence" value="ECO:0007669"/>
    <property type="project" value="UniProtKB-SubCell"/>
</dbReference>
<dbReference type="Proteomes" id="UP000002407">
    <property type="component" value="Chromosome"/>
</dbReference>
<name>A7I1C6_CAMHC</name>
<evidence type="ECO:0000256" key="1">
    <source>
        <dbReference type="ARBA" id="ARBA00004141"/>
    </source>
</evidence>
<dbReference type="AlphaFoldDB" id="A7I1C6"/>
<evidence type="ECO:0000256" key="4">
    <source>
        <dbReference type="ARBA" id="ARBA00022989"/>
    </source>
</evidence>
<dbReference type="OrthoDB" id="5348369at2"/>
<keyword evidence="3 6" id="KW-0812">Transmembrane</keyword>
<dbReference type="PANTHER" id="PTHR21716">
    <property type="entry name" value="TRANSMEMBRANE PROTEIN"/>
    <property type="match status" value="1"/>
</dbReference>
<comment type="subcellular location">
    <subcellularLocation>
        <location evidence="1">Membrane</location>
        <topology evidence="1">Multi-pass membrane protein</topology>
    </subcellularLocation>
</comment>
<dbReference type="PANTHER" id="PTHR21716:SF4">
    <property type="entry name" value="TRANSMEMBRANE PROTEIN 245"/>
    <property type="match status" value="1"/>
</dbReference>
<feature type="transmembrane region" description="Helical" evidence="6">
    <location>
        <begin position="197"/>
        <end position="219"/>
    </location>
</feature>
<feature type="transmembrane region" description="Helical" evidence="6">
    <location>
        <begin position="225"/>
        <end position="247"/>
    </location>
</feature>
<evidence type="ECO:0000256" key="2">
    <source>
        <dbReference type="ARBA" id="ARBA00009773"/>
    </source>
</evidence>
<evidence type="ECO:0000313" key="8">
    <source>
        <dbReference type="Proteomes" id="UP000002407"/>
    </source>
</evidence>
<sequence length="352" mass="39293">MKTSKIFLSGVILIMLGWVIYLFQSFLLAISIGVLIAVSTAGLNEKILKFTKNRQIVSAVLTTVILCVLFFVPFIYAIAEIAKSLANIDVALLDKTLSYIKNYEFSLPNFAKNFEPDIKSFIANLNFEGIIKQILSYASGIAKSSANFALQMFLIIIFYFFTNLYGRDILNFFKKSIPIAENELDYMFKQTSNTMSVVFYSTILNAVLQGFLFSIIAAIYGFDMIFFAILYAFCSLIPIIGGALCWAPLGLYELANGNFSAAVIISLYSIIVISTIADNFIKPVIIRFINSKLVDNPANINEILIFFAMLAGIGTFGFWGMILGPAILTLFVSVLNLYVDFSNKTEHRKTKH</sequence>
<comment type="similarity">
    <text evidence="2">Belongs to the autoinducer-2 exporter (AI-2E) (TC 2.A.86) family.</text>
</comment>
<keyword evidence="5 6" id="KW-0472">Membrane</keyword>
<evidence type="ECO:0000256" key="5">
    <source>
        <dbReference type="ARBA" id="ARBA00023136"/>
    </source>
</evidence>
<accession>A7I1C6</accession>
<evidence type="ECO:0000256" key="3">
    <source>
        <dbReference type="ARBA" id="ARBA00022692"/>
    </source>
</evidence>
<dbReference type="HOGENOM" id="CLU_041771_4_0_7"/>
<feature type="transmembrane region" description="Helical" evidence="6">
    <location>
        <begin position="316"/>
        <end position="339"/>
    </location>
</feature>
<reference evidence="8" key="1">
    <citation type="submission" date="2007-07" db="EMBL/GenBank/DDBJ databases">
        <title>Complete genome sequence of Campylobacter hominis ATCC BAA-381, a commensal isolated from the human gastrointestinal tract.</title>
        <authorList>
            <person name="Fouts D.E."/>
            <person name="Mongodin E.F."/>
            <person name="Puiu D."/>
            <person name="Sebastian Y."/>
            <person name="Miller W.G."/>
            <person name="Mandrell R.E."/>
            <person name="Nelson K.E."/>
        </authorList>
    </citation>
    <scope>NUCLEOTIDE SEQUENCE [LARGE SCALE GENOMIC DNA]</scope>
    <source>
        <strain evidence="8">ATCC BAA-381 / LMG 19568 / NCTC 13146 / CH001A</strain>
    </source>
</reference>
<feature type="transmembrane region" description="Helical" evidence="6">
    <location>
        <begin position="59"/>
        <end position="79"/>
    </location>
</feature>
<dbReference type="eggNOG" id="COG0628">
    <property type="taxonomic scope" value="Bacteria"/>
</dbReference>
<dbReference type="STRING" id="360107.CHAB381_0738"/>
<feature type="transmembrane region" description="Helical" evidence="6">
    <location>
        <begin position="259"/>
        <end position="277"/>
    </location>
</feature>
<protein>
    <submittedName>
        <fullName evidence="7">Acid membrane antigen A</fullName>
    </submittedName>
</protein>
<dbReference type="RefSeq" id="WP_012108605.1">
    <property type="nucleotide sequence ID" value="NC_009714.1"/>
</dbReference>
<gene>
    <name evidence="7" type="ordered locus">CHAB381_0738</name>
</gene>
<feature type="transmembrane region" description="Helical" evidence="6">
    <location>
        <begin position="148"/>
        <end position="166"/>
    </location>
</feature>
<evidence type="ECO:0000256" key="6">
    <source>
        <dbReference type="SAM" id="Phobius"/>
    </source>
</evidence>
<dbReference type="Pfam" id="PF01594">
    <property type="entry name" value="AI-2E_transport"/>
    <property type="match status" value="1"/>
</dbReference>
<dbReference type="InterPro" id="IPR002549">
    <property type="entry name" value="AI-2E-like"/>
</dbReference>
<dbReference type="KEGG" id="cha:CHAB381_0738"/>
<keyword evidence="8" id="KW-1185">Reference proteome</keyword>
<organism evidence="7 8">
    <name type="scientific">Campylobacter hominis (strain ATCC BAA-381 / DSM 21671 / CCUG 45161 / LMG 19568 / NCTC 13146 / CH001A)</name>
    <dbReference type="NCBI Taxonomy" id="360107"/>
    <lineage>
        <taxon>Bacteria</taxon>
        <taxon>Pseudomonadati</taxon>
        <taxon>Campylobacterota</taxon>
        <taxon>Epsilonproteobacteria</taxon>
        <taxon>Campylobacterales</taxon>
        <taxon>Campylobacteraceae</taxon>
        <taxon>Campylobacter</taxon>
    </lineage>
</organism>
<proteinExistence type="inferred from homology"/>
<evidence type="ECO:0000313" key="7">
    <source>
        <dbReference type="EMBL" id="ABS52265.1"/>
    </source>
</evidence>
<dbReference type="EMBL" id="CP000776">
    <property type="protein sequence ID" value="ABS52265.1"/>
    <property type="molecule type" value="Genomic_DNA"/>
</dbReference>